<sequence>MELGSECLVIDDWQFGITVVARETIIVMLQDICSCEPDGNYTVMHKITKFETMETGNLVLVDMVDVAFG</sequence>
<protein>
    <submittedName>
        <fullName evidence="1">Uncharacterized protein</fullName>
    </submittedName>
</protein>
<comment type="caution">
    <text evidence="1">The sequence shown here is derived from an EMBL/GenBank/DDBJ whole genome shotgun (WGS) entry which is preliminary data.</text>
</comment>
<dbReference type="Proteomes" id="UP000289340">
    <property type="component" value="Chromosome 3"/>
</dbReference>
<dbReference type="EMBL" id="QZWG01000003">
    <property type="protein sequence ID" value="RZC19602.1"/>
    <property type="molecule type" value="Genomic_DNA"/>
</dbReference>
<gene>
    <name evidence="1" type="ORF">D0Y65_006436</name>
</gene>
<accession>A0A445L8I8</accession>
<organism evidence="1 2">
    <name type="scientific">Glycine soja</name>
    <name type="common">Wild soybean</name>
    <dbReference type="NCBI Taxonomy" id="3848"/>
    <lineage>
        <taxon>Eukaryota</taxon>
        <taxon>Viridiplantae</taxon>
        <taxon>Streptophyta</taxon>
        <taxon>Embryophyta</taxon>
        <taxon>Tracheophyta</taxon>
        <taxon>Spermatophyta</taxon>
        <taxon>Magnoliopsida</taxon>
        <taxon>eudicotyledons</taxon>
        <taxon>Gunneridae</taxon>
        <taxon>Pentapetalae</taxon>
        <taxon>rosids</taxon>
        <taxon>fabids</taxon>
        <taxon>Fabales</taxon>
        <taxon>Fabaceae</taxon>
        <taxon>Papilionoideae</taxon>
        <taxon>50 kb inversion clade</taxon>
        <taxon>NPAAA clade</taxon>
        <taxon>indigoferoid/millettioid clade</taxon>
        <taxon>Phaseoleae</taxon>
        <taxon>Glycine</taxon>
        <taxon>Glycine subgen. Soja</taxon>
    </lineage>
</organism>
<dbReference type="AlphaFoldDB" id="A0A445L8I8"/>
<keyword evidence="2" id="KW-1185">Reference proteome</keyword>
<proteinExistence type="predicted"/>
<evidence type="ECO:0000313" key="2">
    <source>
        <dbReference type="Proteomes" id="UP000289340"/>
    </source>
</evidence>
<evidence type="ECO:0000313" key="1">
    <source>
        <dbReference type="EMBL" id="RZC19602.1"/>
    </source>
</evidence>
<name>A0A445L8I8_GLYSO</name>
<reference evidence="1 2" key="1">
    <citation type="submission" date="2018-09" db="EMBL/GenBank/DDBJ databases">
        <title>A high-quality reference genome of wild soybean provides a powerful tool to mine soybean genomes.</title>
        <authorList>
            <person name="Xie M."/>
            <person name="Chung C.Y.L."/>
            <person name="Li M.-W."/>
            <person name="Wong F.-L."/>
            <person name="Chan T.-F."/>
            <person name="Lam H.-M."/>
        </authorList>
    </citation>
    <scope>NUCLEOTIDE SEQUENCE [LARGE SCALE GENOMIC DNA]</scope>
    <source>
        <strain evidence="2">cv. W05</strain>
        <tissue evidence="1">Hypocotyl of etiolated seedlings</tissue>
    </source>
</reference>